<evidence type="ECO:0000313" key="6">
    <source>
        <dbReference type="EMBL" id="QEN03130.1"/>
    </source>
</evidence>
<dbReference type="Pfam" id="PF00034">
    <property type="entry name" value="Cytochrom_C"/>
    <property type="match status" value="1"/>
</dbReference>
<reference evidence="6 7" key="1">
    <citation type="submission" date="2019-02" db="EMBL/GenBank/DDBJ databases">
        <title>Complete Genome Sequence and Methylome Analysis of Sphaerotilus natans subsp. sulfidivorans D-507.</title>
        <authorList>
            <person name="Fomenkov A."/>
            <person name="Gridneva E."/>
            <person name="Smolyakov D."/>
            <person name="Dubinina G."/>
            <person name="Vincze T."/>
            <person name="Grabovich M."/>
            <person name="Roberts R.J."/>
        </authorList>
    </citation>
    <scope>NUCLEOTIDE SEQUENCE [LARGE SCALE GENOMIC DNA]</scope>
    <source>
        <strain evidence="6 7">D-507</strain>
        <plasmid evidence="7">psna507_unt10</plasmid>
    </source>
</reference>
<dbReference type="OrthoDB" id="9809720at2"/>
<dbReference type="SUPFAM" id="SSF46626">
    <property type="entry name" value="Cytochrome c"/>
    <property type="match status" value="1"/>
</dbReference>
<organism evidence="6 7">
    <name type="scientific">Sphaerotilus sulfidivorans</name>
    <dbReference type="NCBI Taxonomy" id="639200"/>
    <lineage>
        <taxon>Bacteria</taxon>
        <taxon>Pseudomonadati</taxon>
        <taxon>Pseudomonadota</taxon>
        <taxon>Betaproteobacteria</taxon>
        <taxon>Burkholderiales</taxon>
        <taxon>Sphaerotilaceae</taxon>
        <taxon>Sphaerotilus</taxon>
    </lineage>
</organism>
<keyword evidence="3 4" id="KW-0408">Iron</keyword>
<dbReference type="GO" id="GO:0009055">
    <property type="term" value="F:electron transfer activity"/>
    <property type="evidence" value="ECO:0007669"/>
    <property type="project" value="InterPro"/>
</dbReference>
<keyword evidence="2 4" id="KW-0479">Metal-binding</keyword>
<dbReference type="AlphaFoldDB" id="A0A5C1Q7Q6"/>
<dbReference type="PANTHER" id="PTHR35008">
    <property type="entry name" value="BLL4482 PROTEIN-RELATED"/>
    <property type="match status" value="1"/>
</dbReference>
<dbReference type="PANTHER" id="PTHR35008:SF8">
    <property type="entry name" value="ALCOHOL DEHYDROGENASE CYTOCHROME C SUBUNIT"/>
    <property type="match status" value="1"/>
</dbReference>
<dbReference type="KEGG" id="snn:EWH46_18985"/>
<dbReference type="Gene3D" id="1.10.760.10">
    <property type="entry name" value="Cytochrome c-like domain"/>
    <property type="match status" value="1"/>
</dbReference>
<dbReference type="Proteomes" id="UP000323522">
    <property type="component" value="Plasmid pSna507_unt10"/>
</dbReference>
<dbReference type="InterPro" id="IPR036909">
    <property type="entry name" value="Cyt_c-like_dom_sf"/>
</dbReference>
<keyword evidence="1 4" id="KW-0349">Heme</keyword>
<dbReference type="InterPro" id="IPR051459">
    <property type="entry name" value="Cytochrome_c-type_DH"/>
</dbReference>
<evidence type="ECO:0000256" key="4">
    <source>
        <dbReference type="PROSITE-ProRule" id="PRU00433"/>
    </source>
</evidence>
<dbReference type="PROSITE" id="PS51007">
    <property type="entry name" value="CYTC"/>
    <property type="match status" value="1"/>
</dbReference>
<dbReference type="InterPro" id="IPR009056">
    <property type="entry name" value="Cyt_c-like_dom"/>
</dbReference>
<dbReference type="GO" id="GO:0046872">
    <property type="term" value="F:metal ion binding"/>
    <property type="evidence" value="ECO:0007669"/>
    <property type="project" value="UniProtKB-KW"/>
</dbReference>
<geneLocation type="plasmid" evidence="7">
    <name>psna507_unt10</name>
</geneLocation>
<keyword evidence="6" id="KW-0614">Plasmid</keyword>
<evidence type="ECO:0000313" key="7">
    <source>
        <dbReference type="Proteomes" id="UP000323522"/>
    </source>
</evidence>
<sequence>MLRSHALRLVLLQHQPRRPPRLPPGRAQRRQLVHGQRQPTARGAEIFAGNCFACHGAQGQGVPGLAPALAGPLSPVLARPEGRGYVLRVLLHGLSGRIVSQGQTFVGAMPAQAALTDADLIAVGAHLAALNGREGMPFDAAEVAAARAESPVPSHKALRDLRARVMP</sequence>
<dbReference type="EMBL" id="CP035710">
    <property type="protein sequence ID" value="QEN03130.1"/>
    <property type="molecule type" value="Genomic_DNA"/>
</dbReference>
<evidence type="ECO:0000256" key="3">
    <source>
        <dbReference type="ARBA" id="ARBA00023004"/>
    </source>
</evidence>
<evidence type="ECO:0000259" key="5">
    <source>
        <dbReference type="PROSITE" id="PS51007"/>
    </source>
</evidence>
<accession>A0A5C1Q7Q6</accession>
<evidence type="ECO:0000256" key="2">
    <source>
        <dbReference type="ARBA" id="ARBA00022723"/>
    </source>
</evidence>
<name>A0A5C1Q7Q6_9BURK</name>
<evidence type="ECO:0000256" key="1">
    <source>
        <dbReference type="ARBA" id="ARBA00022617"/>
    </source>
</evidence>
<gene>
    <name evidence="6" type="ORF">EWH46_18985</name>
</gene>
<protein>
    <submittedName>
        <fullName evidence="6">Cytochrome c</fullName>
    </submittedName>
</protein>
<dbReference type="GO" id="GO:0020037">
    <property type="term" value="F:heme binding"/>
    <property type="evidence" value="ECO:0007669"/>
    <property type="project" value="InterPro"/>
</dbReference>
<feature type="domain" description="Cytochrome c" evidence="5">
    <location>
        <begin position="38"/>
        <end position="131"/>
    </location>
</feature>
<proteinExistence type="predicted"/>